<reference evidence="3 4" key="1">
    <citation type="submission" date="2009-01" db="EMBL/GenBank/DDBJ databases">
        <title>Complete sequence of chromosome of Methylobacterium nodulans ORS 2060.</title>
        <authorList>
            <consortium name="US DOE Joint Genome Institute"/>
            <person name="Lucas S."/>
            <person name="Copeland A."/>
            <person name="Lapidus A."/>
            <person name="Glavina del Rio T."/>
            <person name="Dalin E."/>
            <person name="Tice H."/>
            <person name="Bruce D."/>
            <person name="Goodwin L."/>
            <person name="Pitluck S."/>
            <person name="Sims D."/>
            <person name="Brettin T."/>
            <person name="Detter J.C."/>
            <person name="Han C."/>
            <person name="Larimer F."/>
            <person name="Land M."/>
            <person name="Hauser L."/>
            <person name="Kyrpides N."/>
            <person name="Ivanova N."/>
            <person name="Marx C.J."/>
            <person name="Richardson P."/>
        </authorList>
    </citation>
    <scope>NUCLEOTIDE SEQUENCE [LARGE SCALE GENOMIC DNA]</scope>
    <source>
        <strain evidence="4">LMG 21967 / CNCM I-2342 / ORS 2060</strain>
    </source>
</reference>
<dbReference type="Gene3D" id="2.60.120.560">
    <property type="entry name" value="Exo-inulinase, domain 1"/>
    <property type="match status" value="1"/>
</dbReference>
<dbReference type="Proteomes" id="UP000008207">
    <property type="component" value="Chromosome"/>
</dbReference>
<proteinExistence type="predicted"/>
<dbReference type="HOGENOM" id="CLU_086899_0_0_5"/>
<gene>
    <name evidence="3" type="ordered locus">Mnod_2227</name>
</gene>
<dbReference type="Pfam" id="PF02210">
    <property type="entry name" value="Laminin_G_2"/>
    <property type="match status" value="1"/>
</dbReference>
<feature type="domain" description="Laminin G" evidence="2">
    <location>
        <begin position="140"/>
        <end position="224"/>
    </location>
</feature>
<feature type="chain" id="PRO_5002874213" description="Laminin G domain-containing protein" evidence="1">
    <location>
        <begin position="35"/>
        <end position="249"/>
    </location>
</feature>
<dbReference type="KEGG" id="mno:Mnod_2227"/>
<dbReference type="InterPro" id="IPR013320">
    <property type="entry name" value="ConA-like_dom_sf"/>
</dbReference>
<evidence type="ECO:0000313" key="4">
    <source>
        <dbReference type="Proteomes" id="UP000008207"/>
    </source>
</evidence>
<dbReference type="EMBL" id="CP001349">
    <property type="protein sequence ID" value="ACL57207.1"/>
    <property type="molecule type" value="Genomic_DNA"/>
</dbReference>
<evidence type="ECO:0000256" key="1">
    <source>
        <dbReference type="SAM" id="SignalP"/>
    </source>
</evidence>
<keyword evidence="4" id="KW-1185">Reference proteome</keyword>
<feature type="signal peptide" evidence="1">
    <location>
        <begin position="1"/>
        <end position="34"/>
    </location>
</feature>
<dbReference type="AlphaFoldDB" id="B8I9X9"/>
<protein>
    <recommendedName>
        <fullName evidence="2">Laminin G domain-containing protein</fullName>
    </recommendedName>
</protein>
<accession>B8I9X9</accession>
<dbReference type="eggNOG" id="COG3848">
    <property type="taxonomic scope" value="Bacteria"/>
</dbReference>
<keyword evidence="1" id="KW-0732">Signal</keyword>
<dbReference type="STRING" id="460265.Mnod_2227"/>
<name>B8I9X9_METNO</name>
<dbReference type="InterPro" id="IPR001791">
    <property type="entry name" value="Laminin_G"/>
</dbReference>
<dbReference type="SUPFAM" id="SSF49899">
    <property type="entry name" value="Concanavalin A-like lectins/glucanases"/>
    <property type="match status" value="1"/>
</dbReference>
<sequence length="249" mass="26977">MTSILHLPRPSRRGVVAGAAASLALPALIRSVFAAAPGVIDFSSETVGAEPKAFVPIVGNWVIAADGDNRVLAVDGRRWRPGQASAGIADKARAIYGERYAEFLDGVQAYAYFPYAVAKGVDDFSQGEIAVRFKALEGRIDQAAGILFNLKPNGDYLTVRANALENNLVLWRVVRGKRSSVEWVRNTPTASRRWHDLRVSVKGRTVQGYLDGKLTLTHALPAPVAGKVGLWSKADSYVLFDDFTVIQPS</sequence>
<evidence type="ECO:0000259" key="2">
    <source>
        <dbReference type="Pfam" id="PF02210"/>
    </source>
</evidence>
<evidence type="ECO:0000313" key="3">
    <source>
        <dbReference type="EMBL" id="ACL57207.1"/>
    </source>
</evidence>
<dbReference type="RefSeq" id="WP_015928892.1">
    <property type="nucleotide sequence ID" value="NC_011894.1"/>
</dbReference>
<organism evidence="3 4">
    <name type="scientific">Methylobacterium nodulans (strain LMG 21967 / CNCM I-2342 / ORS 2060)</name>
    <dbReference type="NCBI Taxonomy" id="460265"/>
    <lineage>
        <taxon>Bacteria</taxon>
        <taxon>Pseudomonadati</taxon>
        <taxon>Pseudomonadota</taxon>
        <taxon>Alphaproteobacteria</taxon>
        <taxon>Hyphomicrobiales</taxon>
        <taxon>Methylobacteriaceae</taxon>
        <taxon>Methylobacterium</taxon>
    </lineage>
</organism>